<accession>A0AAV7F0N9</accession>
<feature type="compositionally biased region" description="Pro residues" evidence="2">
    <location>
        <begin position="41"/>
        <end position="54"/>
    </location>
</feature>
<evidence type="ECO:0000256" key="1">
    <source>
        <dbReference type="ARBA" id="ARBA00010820"/>
    </source>
</evidence>
<dbReference type="PANTHER" id="PTHR31662">
    <property type="entry name" value="BNAANNG10740D PROTEIN-RELATED"/>
    <property type="match status" value="1"/>
</dbReference>
<feature type="region of interest" description="Disordered" evidence="2">
    <location>
        <begin position="1"/>
        <end position="174"/>
    </location>
</feature>
<feature type="compositionally biased region" description="Low complexity" evidence="2">
    <location>
        <begin position="24"/>
        <end position="33"/>
    </location>
</feature>
<feature type="compositionally biased region" description="Polar residues" evidence="2">
    <location>
        <begin position="307"/>
        <end position="318"/>
    </location>
</feature>
<name>A0AAV7F0N9_ARIFI</name>
<feature type="compositionally biased region" description="Polar residues" evidence="2">
    <location>
        <begin position="80"/>
        <end position="98"/>
    </location>
</feature>
<feature type="compositionally biased region" description="Basic and acidic residues" evidence="2">
    <location>
        <begin position="227"/>
        <end position="251"/>
    </location>
</feature>
<comment type="similarity">
    <text evidence="1">Belongs to the GeBP family.</text>
</comment>
<protein>
    <recommendedName>
        <fullName evidence="3">Glabrous enhancer-binding protein-like DBD domain-containing protein</fullName>
    </recommendedName>
</protein>
<feature type="compositionally biased region" description="Basic and acidic residues" evidence="2">
    <location>
        <begin position="265"/>
        <end position="292"/>
    </location>
</feature>
<dbReference type="Proteomes" id="UP000825729">
    <property type="component" value="Unassembled WGS sequence"/>
</dbReference>
<dbReference type="EMBL" id="JAINDJ010000003">
    <property type="protein sequence ID" value="KAG9454254.1"/>
    <property type="molecule type" value="Genomic_DNA"/>
</dbReference>
<dbReference type="GO" id="GO:0005634">
    <property type="term" value="C:nucleus"/>
    <property type="evidence" value="ECO:0007669"/>
    <property type="project" value="TreeGrafter"/>
</dbReference>
<feature type="domain" description="Glabrous enhancer-binding protein-like DBD" evidence="3">
    <location>
        <begin position="167"/>
        <end position="260"/>
    </location>
</feature>
<sequence length="377" mass="40709">MAPKRPAPPSPPASSSSGEEEDSGNSSPPAKQKPSAKKAKPQPPPPASPQPQPAIPTDQNSSSGESESEDDDEDAGTGKYTVQPTTQKPKSPEQTASDESSSGSGSESEPESPPSKPVTRSGDPKVKPINSKPMSVKDGGKAPLATPSKTAAEPSVSDEEPPKKQPFQRIWTEESEVEILKGVLDFKKEGRDPFAEMGAFHDRVRKLIDISCSKTQLADKLRRLKKKYENNAKRGKKGKDPEFSKAHEKTGFELSKQIWGPKKKPSNDDDKAPKANGPAREEVTDSKGEAPKASKASRNVKKDKSTDSLIETTRSQDAPLSEETRDLILQFCSKEVDMCESLVKQAVDLIEPSKVHELVEKVEQLALGKGTTSHFPG</sequence>
<feature type="compositionally biased region" description="Acidic residues" evidence="2">
    <location>
        <begin position="66"/>
        <end position="75"/>
    </location>
</feature>
<dbReference type="InterPro" id="IPR007592">
    <property type="entry name" value="GEBP"/>
</dbReference>
<keyword evidence="5" id="KW-1185">Reference proteome</keyword>
<dbReference type="PANTHER" id="PTHR31662:SF33">
    <property type="entry name" value="DNA-BINDING STOREKEEPER PROTEIN TRANSCRIPTIONAL REGULATOR-LIKE PROTEIN"/>
    <property type="match status" value="1"/>
</dbReference>
<organism evidence="4 5">
    <name type="scientific">Aristolochia fimbriata</name>
    <name type="common">White veined hardy Dutchman's pipe vine</name>
    <dbReference type="NCBI Taxonomy" id="158543"/>
    <lineage>
        <taxon>Eukaryota</taxon>
        <taxon>Viridiplantae</taxon>
        <taxon>Streptophyta</taxon>
        <taxon>Embryophyta</taxon>
        <taxon>Tracheophyta</taxon>
        <taxon>Spermatophyta</taxon>
        <taxon>Magnoliopsida</taxon>
        <taxon>Magnoliidae</taxon>
        <taxon>Piperales</taxon>
        <taxon>Aristolochiaceae</taxon>
        <taxon>Aristolochia</taxon>
    </lineage>
</organism>
<dbReference type="GO" id="GO:0006355">
    <property type="term" value="P:regulation of DNA-templated transcription"/>
    <property type="evidence" value="ECO:0007669"/>
    <property type="project" value="InterPro"/>
</dbReference>
<comment type="caution">
    <text evidence="4">The sequence shown here is derived from an EMBL/GenBank/DDBJ whole genome shotgun (WGS) entry which is preliminary data.</text>
</comment>
<reference evidence="4 5" key="1">
    <citation type="submission" date="2021-07" db="EMBL/GenBank/DDBJ databases">
        <title>The Aristolochia fimbriata genome: insights into angiosperm evolution, floral development and chemical biosynthesis.</title>
        <authorList>
            <person name="Jiao Y."/>
        </authorList>
    </citation>
    <scope>NUCLEOTIDE SEQUENCE [LARGE SCALE GENOMIC DNA]</scope>
    <source>
        <strain evidence="4">IBCAS-2021</strain>
        <tissue evidence="4">Leaf</tissue>
    </source>
</reference>
<gene>
    <name evidence="4" type="ORF">H6P81_007158</name>
</gene>
<evidence type="ECO:0000259" key="3">
    <source>
        <dbReference type="Pfam" id="PF04504"/>
    </source>
</evidence>
<feature type="region of interest" description="Disordered" evidence="2">
    <location>
        <begin position="227"/>
        <end position="322"/>
    </location>
</feature>
<evidence type="ECO:0000313" key="4">
    <source>
        <dbReference type="EMBL" id="KAG9454254.1"/>
    </source>
</evidence>
<dbReference type="AlphaFoldDB" id="A0AAV7F0N9"/>
<dbReference type="InterPro" id="IPR053932">
    <property type="entry name" value="GeBP-like_DBD"/>
</dbReference>
<feature type="compositionally biased region" description="Pro residues" evidence="2">
    <location>
        <begin position="1"/>
        <end position="12"/>
    </location>
</feature>
<evidence type="ECO:0000313" key="5">
    <source>
        <dbReference type="Proteomes" id="UP000825729"/>
    </source>
</evidence>
<proteinExistence type="inferred from homology"/>
<evidence type="ECO:0000256" key="2">
    <source>
        <dbReference type="SAM" id="MobiDB-lite"/>
    </source>
</evidence>
<dbReference type="Pfam" id="PF04504">
    <property type="entry name" value="GeBP-like_DBD"/>
    <property type="match status" value="1"/>
</dbReference>